<dbReference type="CDD" id="cd00093">
    <property type="entry name" value="HTH_XRE"/>
    <property type="match status" value="1"/>
</dbReference>
<dbReference type="SUPFAM" id="SSF47413">
    <property type="entry name" value="lambda repressor-like DNA-binding domains"/>
    <property type="match status" value="1"/>
</dbReference>
<dbReference type="EMBL" id="RAPN01000001">
    <property type="protein sequence ID" value="RKD92450.1"/>
    <property type="molecule type" value="Genomic_DNA"/>
</dbReference>
<feature type="domain" description="HTH cro/C1-type" evidence="1">
    <location>
        <begin position="10"/>
        <end position="64"/>
    </location>
</feature>
<dbReference type="Pfam" id="PF01381">
    <property type="entry name" value="HTH_3"/>
    <property type="match status" value="1"/>
</dbReference>
<proteinExistence type="predicted"/>
<organism evidence="2 3">
    <name type="scientific">Mangrovibacterium diazotrophicum</name>
    <dbReference type="NCBI Taxonomy" id="1261403"/>
    <lineage>
        <taxon>Bacteria</taxon>
        <taxon>Pseudomonadati</taxon>
        <taxon>Bacteroidota</taxon>
        <taxon>Bacteroidia</taxon>
        <taxon>Marinilabiliales</taxon>
        <taxon>Prolixibacteraceae</taxon>
        <taxon>Mangrovibacterium</taxon>
    </lineage>
</organism>
<reference evidence="2 3" key="1">
    <citation type="submission" date="2018-09" db="EMBL/GenBank/DDBJ databases">
        <title>Genomic Encyclopedia of Archaeal and Bacterial Type Strains, Phase II (KMG-II): from individual species to whole genera.</title>
        <authorList>
            <person name="Goeker M."/>
        </authorList>
    </citation>
    <scope>NUCLEOTIDE SEQUENCE [LARGE SCALE GENOMIC DNA]</scope>
    <source>
        <strain evidence="2 3">DSM 27148</strain>
    </source>
</reference>
<dbReference type="Gene3D" id="2.60.120.260">
    <property type="entry name" value="Galactose-binding domain-like"/>
    <property type="match status" value="1"/>
</dbReference>
<comment type="caution">
    <text evidence="2">The sequence shown here is derived from an EMBL/GenBank/DDBJ whole genome shotgun (WGS) entry which is preliminary data.</text>
</comment>
<protein>
    <submittedName>
        <fullName evidence="2">Helix-turn-helix protein</fullName>
    </submittedName>
</protein>
<dbReference type="InterPro" id="IPR001387">
    <property type="entry name" value="Cro/C1-type_HTH"/>
</dbReference>
<dbReference type="InterPro" id="IPR010982">
    <property type="entry name" value="Lambda_DNA-bd_dom_sf"/>
</dbReference>
<gene>
    <name evidence="2" type="ORF">BC643_2823</name>
</gene>
<accession>A0A419WAE7</accession>
<name>A0A419WAE7_9BACT</name>
<dbReference type="GO" id="GO:0003677">
    <property type="term" value="F:DNA binding"/>
    <property type="evidence" value="ECO:0007669"/>
    <property type="project" value="InterPro"/>
</dbReference>
<sequence length="296" mass="33179">MDQPELGKKILELRLSQGLTQGELAEKCKVSLRTVQRLESAEVTPRSQTIKLVFSSLGYNQDEQEIVSSSSSKTNDSASETWLEQFFRYVLELFNLKTNTMKKISILSVAAGLITAALVLTNTDLKAQEIKGWFLAGSHPKSYVIGLDKTVFKSDGSSAFLESKEDNIEGFGTLMQRASAEDYRGKRVKMTAYVKSKDVVKWSGMWLRIDSAERGKSLGFDNMQDRPIKGTTDWTKYEIILDVPEESVSLNYGILVAGTGKVWFDDVQFEVVDKLTTEETQKELPLQSPTNLNFAE</sequence>
<dbReference type="SMART" id="SM00530">
    <property type="entry name" value="HTH_XRE"/>
    <property type="match status" value="1"/>
</dbReference>
<evidence type="ECO:0000259" key="1">
    <source>
        <dbReference type="PROSITE" id="PS50943"/>
    </source>
</evidence>
<dbReference type="Gene3D" id="1.10.260.40">
    <property type="entry name" value="lambda repressor-like DNA-binding domains"/>
    <property type="match status" value="1"/>
</dbReference>
<dbReference type="OrthoDB" id="5379939at2"/>
<dbReference type="Proteomes" id="UP000283387">
    <property type="component" value="Unassembled WGS sequence"/>
</dbReference>
<dbReference type="PROSITE" id="PS50943">
    <property type="entry name" value="HTH_CROC1"/>
    <property type="match status" value="1"/>
</dbReference>
<evidence type="ECO:0000313" key="2">
    <source>
        <dbReference type="EMBL" id="RKD92450.1"/>
    </source>
</evidence>
<dbReference type="AlphaFoldDB" id="A0A419WAE7"/>
<evidence type="ECO:0000313" key="3">
    <source>
        <dbReference type="Proteomes" id="UP000283387"/>
    </source>
</evidence>
<keyword evidence="3" id="KW-1185">Reference proteome</keyword>